<reference evidence="1 2" key="1">
    <citation type="submission" date="2019-08" db="EMBL/GenBank/DDBJ databases">
        <title>The genome of the soybean aphid Biotype 1, its phylome, world population structure and adaptation to the North American continent.</title>
        <authorList>
            <person name="Giordano R."/>
            <person name="Donthu R.K."/>
            <person name="Hernandez A.G."/>
            <person name="Wright C.L."/>
            <person name="Zimin A.V."/>
        </authorList>
    </citation>
    <scope>NUCLEOTIDE SEQUENCE [LARGE SCALE GENOMIC DNA]</scope>
    <source>
        <tissue evidence="1">Whole aphids</tissue>
    </source>
</reference>
<dbReference type="EMBL" id="VYZN01000054">
    <property type="protein sequence ID" value="KAE9526527.1"/>
    <property type="molecule type" value="Genomic_DNA"/>
</dbReference>
<keyword evidence="2" id="KW-1185">Reference proteome</keyword>
<gene>
    <name evidence="1" type="ORF">AGLY_013175</name>
</gene>
<dbReference type="AlphaFoldDB" id="A0A6G0T5R2"/>
<evidence type="ECO:0000313" key="1">
    <source>
        <dbReference type="EMBL" id="KAE9526527.1"/>
    </source>
</evidence>
<proteinExistence type="predicted"/>
<name>A0A6G0T5R2_APHGL</name>
<dbReference type="Proteomes" id="UP000475862">
    <property type="component" value="Unassembled WGS sequence"/>
</dbReference>
<sequence>MQLTKYTSSMSMFYRILLTGFKIFRLVEGSVVSVAPPVKLIEIGALGSNLIDEPNVAGVDVVVTLPKIELLAPKTGAVLGKLLLPIIGEANDLLSLVVDPNDSNDRLPTDLSSFLHPTFINEFELLLLLTTELYNALGLAFSFMSLTLRLLLWFCNSNVFSDSSFLLFTNDLNSFVDLSFSILSEPNLNCAIGLLVEALCPNLN</sequence>
<protein>
    <submittedName>
        <fullName evidence="1">Uncharacterized protein</fullName>
    </submittedName>
</protein>
<evidence type="ECO:0000313" key="2">
    <source>
        <dbReference type="Proteomes" id="UP000475862"/>
    </source>
</evidence>
<organism evidence="1 2">
    <name type="scientific">Aphis glycines</name>
    <name type="common">Soybean aphid</name>
    <dbReference type="NCBI Taxonomy" id="307491"/>
    <lineage>
        <taxon>Eukaryota</taxon>
        <taxon>Metazoa</taxon>
        <taxon>Ecdysozoa</taxon>
        <taxon>Arthropoda</taxon>
        <taxon>Hexapoda</taxon>
        <taxon>Insecta</taxon>
        <taxon>Pterygota</taxon>
        <taxon>Neoptera</taxon>
        <taxon>Paraneoptera</taxon>
        <taxon>Hemiptera</taxon>
        <taxon>Sternorrhyncha</taxon>
        <taxon>Aphidomorpha</taxon>
        <taxon>Aphidoidea</taxon>
        <taxon>Aphididae</taxon>
        <taxon>Aphidini</taxon>
        <taxon>Aphis</taxon>
        <taxon>Aphis</taxon>
    </lineage>
</organism>
<accession>A0A6G0T5R2</accession>
<comment type="caution">
    <text evidence="1">The sequence shown here is derived from an EMBL/GenBank/DDBJ whole genome shotgun (WGS) entry which is preliminary data.</text>
</comment>